<dbReference type="OrthoDB" id="976214at2"/>
<protein>
    <submittedName>
        <fullName evidence="2">Phytanoyl-CoA dioxygenase (PhyH)</fullName>
    </submittedName>
</protein>
<sequence length="297" mass="33752">MKTTNQPVFRLTDGVTEAHLDYFRQHGIIQFKGFLDKNELSIVHNELQQVQELLLRNNIQKVNGIPLKFGTDVDGSPLIQRIAFASHYSNALRELVRDKRLQSLTSLLGPYTGRIGENEKDGLVVNHYVNTTESQFKQLGWHTDSPRDLFLGTRILPMLNVGIHLDDCPLDNGGLRVLPGTHEQGLLKLLFRKKYFIDNNPDKKEVGFDISAGDLTVHDGRLWHRVQQSPYTGEKSRRRVMYIPIITGAYAPKTANSPTPFYHKLAHLKQHLYGGRPQWVNVKARSESLAEVNTPSL</sequence>
<dbReference type="PANTHER" id="PTHR20883">
    <property type="entry name" value="PHYTANOYL-COA DIOXYGENASE DOMAIN CONTAINING 1"/>
    <property type="match status" value="1"/>
</dbReference>
<name>A0A1I0SBZ4_9BACT</name>
<dbReference type="AlphaFoldDB" id="A0A1I0SBZ4"/>
<dbReference type="SUPFAM" id="SSF51197">
    <property type="entry name" value="Clavaminate synthase-like"/>
    <property type="match status" value="1"/>
</dbReference>
<dbReference type="RefSeq" id="WP_089902019.1">
    <property type="nucleotide sequence ID" value="NZ_FOJG01000002.1"/>
</dbReference>
<dbReference type="GO" id="GO:0005506">
    <property type="term" value="F:iron ion binding"/>
    <property type="evidence" value="ECO:0007669"/>
    <property type="project" value="UniProtKB-ARBA"/>
</dbReference>
<accession>A0A1I0SBZ4</accession>
<dbReference type="Pfam" id="PF05721">
    <property type="entry name" value="PhyH"/>
    <property type="match status" value="1"/>
</dbReference>
<proteinExistence type="predicted"/>
<keyword evidence="2" id="KW-0560">Oxidoreductase</keyword>
<dbReference type="InterPro" id="IPR008775">
    <property type="entry name" value="Phytyl_CoA_dOase-like"/>
</dbReference>
<evidence type="ECO:0000313" key="3">
    <source>
        <dbReference type="Proteomes" id="UP000199310"/>
    </source>
</evidence>
<dbReference type="PANTHER" id="PTHR20883:SF48">
    <property type="entry name" value="ECTOINE DIOXYGENASE"/>
    <property type="match status" value="1"/>
</dbReference>
<evidence type="ECO:0000313" key="2">
    <source>
        <dbReference type="EMBL" id="SEW54370.1"/>
    </source>
</evidence>
<dbReference type="GO" id="GO:0016706">
    <property type="term" value="F:2-oxoglutarate-dependent dioxygenase activity"/>
    <property type="evidence" value="ECO:0007669"/>
    <property type="project" value="UniProtKB-ARBA"/>
</dbReference>
<dbReference type="Gene3D" id="2.60.120.620">
    <property type="entry name" value="q2cbj1_9rhob like domain"/>
    <property type="match status" value="1"/>
</dbReference>
<organism evidence="2 3">
    <name type="scientific">Chitinophaga arvensicola</name>
    <dbReference type="NCBI Taxonomy" id="29529"/>
    <lineage>
        <taxon>Bacteria</taxon>
        <taxon>Pseudomonadati</taxon>
        <taxon>Bacteroidota</taxon>
        <taxon>Chitinophagia</taxon>
        <taxon>Chitinophagales</taxon>
        <taxon>Chitinophagaceae</taxon>
        <taxon>Chitinophaga</taxon>
    </lineage>
</organism>
<dbReference type="STRING" id="29529.SAMN04488122_6012"/>
<dbReference type="Proteomes" id="UP000199310">
    <property type="component" value="Unassembled WGS sequence"/>
</dbReference>
<keyword evidence="3" id="KW-1185">Reference proteome</keyword>
<evidence type="ECO:0000256" key="1">
    <source>
        <dbReference type="ARBA" id="ARBA00001954"/>
    </source>
</evidence>
<reference evidence="3" key="1">
    <citation type="submission" date="2016-10" db="EMBL/GenBank/DDBJ databases">
        <authorList>
            <person name="Varghese N."/>
            <person name="Submissions S."/>
        </authorList>
    </citation>
    <scope>NUCLEOTIDE SEQUENCE [LARGE SCALE GENOMIC DNA]</scope>
    <source>
        <strain evidence="3">DSM 3695</strain>
    </source>
</reference>
<comment type="cofactor">
    <cofactor evidence="1">
        <name>Fe(2+)</name>
        <dbReference type="ChEBI" id="CHEBI:29033"/>
    </cofactor>
</comment>
<keyword evidence="2" id="KW-0223">Dioxygenase</keyword>
<gene>
    <name evidence="2" type="ORF">SAMN04488122_6012</name>
</gene>
<dbReference type="EMBL" id="FOJG01000002">
    <property type="protein sequence ID" value="SEW54370.1"/>
    <property type="molecule type" value="Genomic_DNA"/>
</dbReference>